<dbReference type="AlphaFoldDB" id="A0A080ZMH5"/>
<protein>
    <submittedName>
        <fullName evidence="2">Uncharacterized protein</fullName>
    </submittedName>
</protein>
<feature type="region of interest" description="Disordered" evidence="1">
    <location>
        <begin position="1"/>
        <end position="50"/>
    </location>
</feature>
<evidence type="ECO:0000313" key="2">
    <source>
        <dbReference type="EMBL" id="ETO67836.1"/>
    </source>
</evidence>
<sequence length="50" mass="5294">MSPLEAADHNSETDHTSQSTLSENWNLGSPAPSYSSTGTLPYGAQPSQED</sequence>
<dbReference type="Proteomes" id="UP000028582">
    <property type="component" value="Unassembled WGS sequence"/>
</dbReference>
<feature type="non-terminal residue" evidence="2">
    <location>
        <position position="50"/>
    </location>
</feature>
<gene>
    <name evidence="2" type="ORF">F444_15278</name>
</gene>
<dbReference type="EMBL" id="ANJA01002825">
    <property type="protein sequence ID" value="ETO67836.1"/>
    <property type="molecule type" value="Genomic_DNA"/>
</dbReference>
<comment type="caution">
    <text evidence="2">The sequence shown here is derived from an EMBL/GenBank/DDBJ whole genome shotgun (WGS) entry which is preliminary data.</text>
</comment>
<proteinExistence type="predicted"/>
<name>A0A080ZMH5_PHYNI</name>
<accession>A0A080ZMH5</accession>
<reference evidence="2 3" key="1">
    <citation type="submission" date="2013-11" db="EMBL/GenBank/DDBJ databases">
        <title>The Genome Sequence of Phytophthora parasitica P1976.</title>
        <authorList>
            <consortium name="The Broad Institute Genomics Platform"/>
            <person name="Russ C."/>
            <person name="Tyler B."/>
            <person name="Panabieres F."/>
            <person name="Shan W."/>
            <person name="Tripathy S."/>
            <person name="Grunwald N."/>
            <person name="Machado M."/>
            <person name="Johnson C.S."/>
            <person name="Walker B."/>
            <person name="Young S."/>
            <person name="Zeng Q."/>
            <person name="Gargeya S."/>
            <person name="Fitzgerald M."/>
            <person name="Haas B."/>
            <person name="Abouelleil A."/>
            <person name="Allen A.W."/>
            <person name="Alvarado L."/>
            <person name="Arachchi H.M."/>
            <person name="Berlin A.M."/>
            <person name="Chapman S.B."/>
            <person name="Gainer-Dewar J."/>
            <person name="Goldberg J."/>
            <person name="Griggs A."/>
            <person name="Gujja S."/>
            <person name="Hansen M."/>
            <person name="Howarth C."/>
            <person name="Imamovic A."/>
            <person name="Ireland A."/>
            <person name="Larimer J."/>
            <person name="McCowan C."/>
            <person name="Murphy C."/>
            <person name="Pearson M."/>
            <person name="Poon T.W."/>
            <person name="Priest M."/>
            <person name="Roberts A."/>
            <person name="Saif S."/>
            <person name="Shea T."/>
            <person name="Sisk P."/>
            <person name="Sykes S."/>
            <person name="Wortman J."/>
            <person name="Nusbaum C."/>
            <person name="Birren B."/>
        </authorList>
    </citation>
    <scope>NUCLEOTIDE SEQUENCE [LARGE SCALE GENOMIC DNA]</scope>
    <source>
        <strain evidence="2 3">P1976</strain>
    </source>
</reference>
<evidence type="ECO:0000256" key="1">
    <source>
        <dbReference type="SAM" id="MobiDB-lite"/>
    </source>
</evidence>
<evidence type="ECO:0000313" key="3">
    <source>
        <dbReference type="Proteomes" id="UP000028582"/>
    </source>
</evidence>
<organism evidence="2 3">
    <name type="scientific">Phytophthora nicotianae P1976</name>
    <dbReference type="NCBI Taxonomy" id="1317066"/>
    <lineage>
        <taxon>Eukaryota</taxon>
        <taxon>Sar</taxon>
        <taxon>Stramenopiles</taxon>
        <taxon>Oomycota</taxon>
        <taxon>Peronosporomycetes</taxon>
        <taxon>Peronosporales</taxon>
        <taxon>Peronosporaceae</taxon>
        <taxon>Phytophthora</taxon>
    </lineage>
</organism>
<feature type="compositionally biased region" description="Basic and acidic residues" evidence="1">
    <location>
        <begin position="1"/>
        <end position="15"/>
    </location>
</feature>
<feature type="compositionally biased region" description="Polar residues" evidence="1">
    <location>
        <begin position="16"/>
        <end position="50"/>
    </location>
</feature>